<organism evidence="2 3">
    <name type="scientific">Talaromyces rugulosus</name>
    <name type="common">Penicillium rugulosum</name>
    <dbReference type="NCBI Taxonomy" id="121627"/>
    <lineage>
        <taxon>Eukaryota</taxon>
        <taxon>Fungi</taxon>
        <taxon>Dikarya</taxon>
        <taxon>Ascomycota</taxon>
        <taxon>Pezizomycotina</taxon>
        <taxon>Eurotiomycetes</taxon>
        <taxon>Eurotiomycetidae</taxon>
        <taxon>Eurotiales</taxon>
        <taxon>Trichocomaceae</taxon>
        <taxon>Talaromyces</taxon>
        <taxon>Talaromyces sect. Islandici</taxon>
    </lineage>
</organism>
<evidence type="ECO:0000256" key="1">
    <source>
        <dbReference type="SAM" id="MobiDB-lite"/>
    </source>
</evidence>
<name>A0A7H8RA45_TALRU</name>
<feature type="region of interest" description="Disordered" evidence="1">
    <location>
        <begin position="1"/>
        <end position="28"/>
    </location>
</feature>
<protein>
    <submittedName>
        <fullName evidence="2">Uncharacterized protein</fullName>
    </submittedName>
</protein>
<dbReference type="Proteomes" id="UP000509510">
    <property type="component" value="Chromosome V"/>
</dbReference>
<reference evidence="3" key="1">
    <citation type="submission" date="2020-06" db="EMBL/GenBank/DDBJ databases">
        <title>A chromosome-scale genome assembly of Talaromyces rugulosus W13939.</title>
        <authorList>
            <person name="Wang B."/>
            <person name="Guo L."/>
            <person name="Ye K."/>
            <person name="Wang L."/>
        </authorList>
    </citation>
    <scope>NUCLEOTIDE SEQUENCE [LARGE SCALE GENOMIC DNA]</scope>
    <source>
        <strain evidence="3">W13939</strain>
    </source>
</reference>
<dbReference type="RefSeq" id="XP_035349350.1">
    <property type="nucleotide sequence ID" value="XM_035493457.1"/>
</dbReference>
<dbReference type="EMBL" id="CP055902">
    <property type="protein sequence ID" value="QKX63176.1"/>
    <property type="molecule type" value="Genomic_DNA"/>
</dbReference>
<dbReference type="KEGG" id="trg:TRUGW13939_10345"/>
<dbReference type="OrthoDB" id="4223073at2759"/>
<proteinExistence type="predicted"/>
<dbReference type="GeneID" id="55997825"/>
<sequence>MNPDKPHQQAQVVIPSEELERKRKRQHDREEEAAFMMDDLKSGDFLLFLQEVPKAKMSHCRAWSCMPYKRTGSPVIRSNYRFKLENVSASSNYKIKYYHVTCLERFLPDLPGLVRDGYLKMAGYISAPIDSGVCLQSSAEAIADWFRYEGSTFDLGFYERFNKSYQEWEGDWSVRCIEHQLGHQEEPDSDCSFCQSLPIPEEPRKSDYFPEEPSVIMLSQLLASVSAQSHIDKWWRWRKQE</sequence>
<dbReference type="AlphaFoldDB" id="A0A7H8RA45"/>
<evidence type="ECO:0000313" key="3">
    <source>
        <dbReference type="Proteomes" id="UP000509510"/>
    </source>
</evidence>
<evidence type="ECO:0000313" key="2">
    <source>
        <dbReference type="EMBL" id="QKX63176.1"/>
    </source>
</evidence>
<gene>
    <name evidence="2" type="ORF">TRUGW13939_10345</name>
</gene>
<keyword evidence="3" id="KW-1185">Reference proteome</keyword>
<accession>A0A7H8RA45</accession>